<keyword evidence="4" id="KW-1185">Reference proteome</keyword>
<feature type="transmembrane region" description="Helical" evidence="1">
    <location>
        <begin position="37"/>
        <end position="54"/>
    </location>
</feature>
<evidence type="ECO:0000256" key="1">
    <source>
        <dbReference type="SAM" id="Phobius"/>
    </source>
</evidence>
<dbReference type="Proteomes" id="UP000265643">
    <property type="component" value="Unassembled WGS sequence"/>
</dbReference>
<evidence type="ECO:0000313" key="3">
    <source>
        <dbReference type="EMBL" id="GCA67234.1"/>
    </source>
</evidence>
<dbReference type="RefSeq" id="WP_119298031.1">
    <property type="nucleotide sequence ID" value="NZ_BHGK01000001.1"/>
</dbReference>
<keyword evidence="1" id="KW-0472">Membrane</keyword>
<reference evidence="4" key="1">
    <citation type="submission" date="2018-09" db="EMBL/GenBank/DDBJ databases">
        <title>Draft Genome Sequence of Mediterraneibacter sp. KCTC 15684.</title>
        <authorList>
            <person name="Kim J.S."/>
            <person name="Han K.I."/>
            <person name="Suh M.K."/>
            <person name="Lee K.C."/>
            <person name="Eom M.K."/>
            <person name="Lee J.H."/>
            <person name="Park S.H."/>
            <person name="Kang S.W."/>
            <person name="Park J.E."/>
            <person name="Oh B.S."/>
            <person name="Yu S.Y."/>
            <person name="Choi S.H."/>
            <person name="Lee D.H."/>
            <person name="Yoon H."/>
            <person name="Kim B."/>
            <person name="Yang S.J."/>
            <person name="Lee J.S."/>
        </authorList>
    </citation>
    <scope>NUCLEOTIDE SEQUENCE [LARGE SCALE GENOMIC DNA]</scope>
    <source>
        <strain evidence="4">KCTC 15684</strain>
    </source>
</reference>
<proteinExistence type="predicted"/>
<comment type="caution">
    <text evidence="3">The sequence shown here is derived from an EMBL/GenBank/DDBJ whole genome shotgun (WGS) entry which is preliminary data.</text>
</comment>
<dbReference type="Pfam" id="PF07670">
    <property type="entry name" value="Gate"/>
    <property type="match status" value="1"/>
</dbReference>
<protein>
    <submittedName>
        <fullName evidence="3">Spore maturation protein A</fullName>
    </submittedName>
</protein>
<feature type="transmembrane region" description="Helical" evidence="1">
    <location>
        <begin position="166"/>
        <end position="185"/>
    </location>
</feature>
<name>A0A391P024_9FIRM</name>
<keyword evidence="1" id="KW-1133">Transmembrane helix</keyword>
<feature type="domain" description="Nucleoside transporter/FeoB GTPase Gate" evidence="2">
    <location>
        <begin position="42"/>
        <end position="140"/>
    </location>
</feature>
<dbReference type="AlphaFoldDB" id="A0A391P024"/>
<dbReference type="InterPro" id="IPR011642">
    <property type="entry name" value="Gate_dom"/>
</dbReference>
<gene>
    <name evidence="3" type="primary">spmA</name>
    <name evidence="3" type="ORF">KGMB01110_16700</name>
</gene>
<keyword evidence="1" id="KW-0812">Transmembrane</keyword>
<dbReference type="EMBL" id="BHGK01000001">
    <property type="protein sequence ID" value="GCA67234.1"/>
    <property type="molecule type" value="Genomic_DNA"/>
</dbReference>
<evidence type="ECO:0000259" key="2">
    <source>
        <dbReference type="Pfam" id="PF07670"/>
    </source>
</evidence>
<evidence type="ECO:0000313" key="4">
    <source>
        <dbReference type="Proteomes" id="UP000265643"/>
    </source>
</evidence>
<accession>A0A391P024</accession>
<feature type="transmembrane region" description="Helical" evidence="1">
    <location>
        <begin position="197"/>
        <end position="217"/>
    </location>
</feature>
<sequence>MLNYLWAGMIFVGILFGAFHGKMPEITNAALDSSREAVTLCITMVGVMSFWVGLMEIAERSGVLESAAGKLRPLIRFLFPALPANHPAVSAITANFIANFLGLGWAATPAGLQAMKHLADLEDERRKNTCSASMSAHFSTPPTSTCISTFKPGPARPAGVAGNEMCTFLILNISSLQLIPMHVIAYRSQYGSVNPAAIVGAGILSTAISTGAAILFCKCMDRQSR</sequence>
<organism evidence="3 4">
    <name type="scientific">Mediterraneibacter butyricigenes</name>
    <dbReference type="NCBI Taxonomy" id="2316025"/>
    <lineage>
        <taxon>Bacteria</taxon>
        <taxon>Bacillati</taxon>
        <taxon>Bacillota</taxon>
        <taxon>Clostridia</taxon>
        <taxon>Lachnospirales</taxon>
        <taxon>Lachnospiraceae</taxon>
        <taxon>Mediterraneibacter</taxon>
    </lineage>
</organism>